<dbReference type="EMBL" id="GBXM01025491">
    <property type="protein sequence ID" value="JAH83086.1"/>
    <property type="molecule type" value="Transcribed_RNA"/>
</dbReference>
<proteinExistence type="predicted"/>
<dbReference type="AlphaFoldDB" id="A0A0E9VYE1"/>
<evidence type="ECO:0000313" key="1">
    <source>
        <dbReference type="EMBL" id="JAH83086.1"/>
    </source>
</evidence>
<protein>
    <submittedName>
        <fullName evidence="1">Uncharacterized protein</fullName>
    </submittedName>
</protein>
<reference evidence="1" key="1">
    <citation type="submission" date="2014-11" db="EMBL/GenBank/DDBJ databases">
        <authorList>
            <person name="Amaro Gonzalez C."/>
        </authorList>
    </citation>
    <scope>NUCLEOTIDE SEQUENCE</scope>
</reference>
<organism evidence="1">
    <name type="scientific">Anguilla anguilla</name>
    <name type="common">European freshwater eel</name>
    <name type="synonym">Muraena anguilla</name>
    <dbReference type="NCBI Taxonomy" id="7936"/>
    <lineage>
        <taxon>Eukaryota</taxon>
        <taxon>Metazoa</taxon>
        <taxon>Chordata</taxon>
        <taxon>Craniata</taxon>
        <taxon>Vertebrata</taxon>
        <taxon>Euteleostomi</taxon>
        <taxon>Actinopterygii</taxon>
        <taxon>Neopterygii</taxon>
        <taxon>Teleostei</taxon>
        <taxon>Anguilliformes</taxon>
        <taxon>Anguillidae</taxon>
        <taxon>Anguilla</taxon>
    </lineage>
</organism>
<accession>A0A0E9VYE1</accession>
<sequence>MSLFNCLIDCNTVFCILV</sequence>
<reference evidence="1" key="2">
    <citation type="journal article" date="2015" name="Fish Shellfish Immunol.">
        <title>Early steps in the European eel (Anguilla anguilla)-Vibrio vulnificus interaction in the gills: Role of the RtxA13 toxin.</title>
        <authorList>
            <person name="Callol A."/>
            <person name="Pajuelo D."/>
            <person name="Ebbesson L."/>
            <person name="Teles M."/>
            <person name="MacKenzie S."/>
            <person name="Amaro C."/>
        </authorList>
    </citation>
    <scope>NUCLEOTIDE SEQUENCE</scope>
</reference>
<name>A0A0E9VYE1_ANGAN</name>